<dbReference type="EMBL" id="JACXVP010000005">
    <property type="protein sequence ID" value="KAG5606012.1"/>
    <property type="molecule type" value="Genomic_DNA"/>
</dbReference>
<evidence type="ECO:0000313" key="2">
    <source>
        <dbReference type="Proteomes" id="UP000824120"/>
    </source>
</evidence>
<dbReference type="Proteomes" id="UP000824120">
    <property type="component" value="Chromosome 5"/>
</dbReference>
<gene>
    <name evidence="1" type="ORF">H5410_027504</name>
</gene>
<reference evidence="1 2" key="1">
    <citation type="submission" date="2020-09" db="EMBL/GenBank/DDBJ databases">
        <title>De no assembly of potato wild relative species, Solanum commersonii.</title>
        <authorList>
            <person name="Cho K."/>
        </authorList>
    </citation>
    <scope>NUCLEOTIDE SEQUENCE [LARGE SCALE GENOMIC DNA]</scope>
    <source>
        <strain evidence="1">LZ3.2</strain>
        <tissue evidence="1">Leaf</tissue>
    </source>
</reference>
<accession>A0A9J5Z3J9</accession>
<comment type="caution">
    <text evidence="1">The sequence shown here is derived from an EMBL/GenBank/DDBJ whole genome shotgun (WGS) entry which is preliminary data.</text>
</comment>
<keyword evidence="2" id="KW-1185">Reference proteome</keyword>
<evidence type="ECO:0000313" key="1">
    <source>
        <dbReference type="EMBL" id="KAG5606012.1"/>
    </source>
</evidence>
<name>A0A9J5Z3J9_SOLCO</name>
<organism evidence="1 2">
    <name type="scientific">Solanum commersonii</name>
    <name type="common">Commerson's wild potato</name>
    <name type="synonym">Commerson's nightshade</name>
    <dbReference type="NCBI Taxonomy" id="4109"/>
    <lineage>
        <taxon>Eukaryota</taxon>
        <taxon>Viridiplantae</taxon>
        <taxon>Streptophyta</taxon>
        <taxon>Embryophyta</taxon>
        <taxon>Tracheophyta</taxon>
        <taxon>Spermatophyta</taxon>
        <taxon>Magnoliopsida</taxon>
        <taxon>eudicotyledons</taxon>
        <taxon>Gunneridae</taxon>
        <taxon>Pentapetalae</taxon>
        <taxon>asterids</taxon>
        <taxon>lamiids</taxon>
        <taxon>Solanales</taxon>
        <taxon>Solanaceae</taxon>
        <taxon>Solanoideae</taxon>
        <taxon>Solaneae</taxon>
        <taxon>Solanum</taxon>
    </lineage>
</organism>
<protein>
    <submittedName>
        <fullName evidence="1">Uncharacterized protein</fullName>
    </submittedName>
</protein>
<proteinExistence type="predicted"/>
<sequence length="82" mass="9453">MATLLHHIHHGCKSRIGESEARVERKMEDMMDRKVQPPIIAWMPSNESPRRPTRQNISSLQADIASLRSTSRPFLPHCRRAP</sequence>
<dbReference type="AlphaFoldDB" id="A0A9J5Z3J9"/>